<organism evidence="2 4">
    <name type="scientific">Didymodactylos carnosus</name>
    <dbReference type="NCBI Taxonomy" id="1234261"/>
    <lineage>
        <taxon>Eukaryota</taxon>
        <taxon>Metazoa</taxon>
        <taxon>Spiralia</taxon>
        <taxon>Gnathifera</taxon>
        <taxon>Rotifera</taxon>
        <taxon>Eurotatoria</taxon>
        <taxon>Bdelloidea</taxon>
        <taxon>Philodinida</taxon>
        <taxon>Philodinidae</taxon>
        <taxon>Didymodactylos</taxon>
    </lineage>
</organism>
<evidence type="ECO:0000259" key="1">
    <source>
        <dbReference type="PROSITE" id="PS50802"/>
    </source>
</evidence>
<evidence type="ECO:0000313" key="2">
    <source>
        <dbReference type="EMBL" id="CAF1172501.1"/>
    </source>
</evidence>
<name>A0A8S2EA81_9BILA</name>
<feature type="domain" description="OTU" evidence="1">
    <location>
        <begin position="102"/>
        <end position="224"/>
    </location>
</feature>
<dbReference type="EMBL" id="CAJOBA010034371">
    <property type="protein sequence ID" value="CAF3983795.1"/>
    <property type="molecule type" value="Genomic_DNA"/>
</dbReference>
<sequence>MANIENTQSTLNDSNNELQRTVQVIGRKNIVETAIKEIQSEVKKLDFTRFKNICRGYETILNYFPFVYNPRSIFNERVDEIDRTALTYLKNYCSNINYTNEIIPLYTAGDGNCLYNSIELLHTKSISVLELRLRNIIELTVNSTIYKQQYPHYETLFEKLEDYVMKEMIKNFYDSSPWDLVSLPSVVKCDIRLIYPNIGDTTAVDFISNLPLHFSHHLNTIFKPKQNVLSNGQITLLWSHKLLPKKPKTVTEWRPNHFVPVVKKVSGVNHALLKFSNFNVLTFWQCNSSIQIVPNILKTKEEPNELSKIKSYKSESDVQIQGKMDLSSRLIQRKKENDPMSCDDVDPTNDNKSVCDDMDISNDNKSVCSDMDLDTLLTTSTVDPKLNNNTILQELVNFIKRILCQKNLLCPNHSILTELKKALSMLKLRKGMKRKTGAHRSSTSFWPTTIIRIKLETENFLNGELNGEILSLSNTISDENDVYHFVCVQHQVLSPSTWALDFLEIEELDELNFMDSVNVATSDDRNEITVSFPLSRIRVLYKNNAKPVESMLKLFIDTIEMQLTLDEQNRLDKKQLHCRITNRLSVIDVLSVQSQTKAQHITFSCPLKKHVDISRHSCGCAPYDASNMRYSSQVCNPSSNRSKTKIEKDPQITVQEAEDQLESALVFFRVYANETKVPIRFSLENKKIVVTSTVTGPMHLKFTSTLPLDIIIQDKHKARKIMSLIKNFFNLLKRAKLDIKKSDETEFIEKLSKDARKWGIKYGILFGINEVTPYVHVLSAHIGEFYKIFKNLNKFTMQGVEKLNDVMTQDYFRGSNKKGDYFTQMLRQRICELLLPLSARTLEEIRSQLDKTSRFNADSASSNDDAEEDDISLNLPAVLGLI</sequence>
<dbReference type="InterPro" id="IPR003323">
    <property type="entry name" value="OTU_dom"/>
</dbReference>
<evidence type="ECO:0000313" key="4">
    <source>
        <dbReference type="Proteomes" id="UP000677228"/>
    </source>
</evidence>
<reference evidence="2" key="1">
    <citation type="submission" date="2021-02" db="EMBL/GenBank/DDBJ databases">
        <authorList>
            <person name="Nowell W R."/>
        </authorList>
    </citation>
    <scope>NUCLEOTIDE SEQUENCE</scope>
</reference>
<dbReference type="Proteomes" id="UP000682733">
    <property type="component" value="Unassembled WGS sequence"/>
</dbReference>
<dbReference type="EMBL" id="CAJNOK010012847">
    <property type="protein sequence ID" value="CAF1172501.1"/>
    <property type="molecule type" value="Genomic_DNA"/>
</dbReference>
<evidence type="ECO:0000313" key="3">
    <source>
        <dbReference type="EMBL" id="CAF3983795.1"/>
    </source>
</evidence>
<accession>A0A8S2EA81</accession>
<proteinExistence type="predicted"/>
<gene>
    <name evidence="2" type="ORF">OVA965_LOCUS22645</name>
    <name evidence="3" type="ORF">TMI583_LOCUS23359</name>
</gene>
<dbReference type="AlphaFoldDB" id="A0A8S2EA81"/>
<dbReference type="PROSITE" id="PS50802">
    <property type="entry name" value="OTU"/>
    <property type="match status" value="1"/>
</dbReference>
<protein>
    <recommendedName>
        <fullName evidence="1">OTU domain-containing protein</fullName>
    </recommendedName>
</protein>
<dbReference type="Proteomes" id="UP000677228">
    <property type="component" value="Unassembled WGS sequence"/>
</dbReference>
<comment type="caution">
    <text evidence="2">The sequence shown here is derived from an EMBL/GenBank/DDBJ whole genome shotgun (WGS) entry which is preliminary data.</text>
</comment>